<evidence type="ECO:0000313" key="3">
    <source>
        <dbReference type="Proteomes" id="UP000053660"/>
    </source>
</evidence>
<keyword evidence="3" id="KW-1185">Reference proteome</keyword>
<dbReference type="InterPro" id="IPR001283">
    <property type="entry name" value="CRISP-related"/>
</dbReference>
<dbReference type="InterPro" id="IPR014044">
    <property type="entry name" value="CAP_dom"/>
</dbReference>
<accession>A0A0B1SUJ5</accession>
<dbReference type="Gene3D" id="3.40.33.10">
    <property type="entry name" value="CAP"/>
    <property type="match status" value="2"/>
</dbReference>
<dbReference type="PANTHER" id="PTHR10334">
    <property type="entry name" value="CYSTEINE-RICH SECRETORY PROTEIN-RELATED"/>
    <property type="match status" value="1"/>
</dbReference>
<dbReference type="Proteomes" id="UP000053660">
    <property type="component" value="Unassembled WGS sequence"/>
</dbReference>
<dbReference type="SUPFAM" id="SSF55797">
    <property type="entry name" value="PR-1-like"/>
    <property type="match status" value="2"/>
</dbReference>
<protein>
    <submittedName>
        <fullName evidence="2">SCP-like protein</fullName>
    </submittedName>
</protein>
<feature type="non-terminal residue" evidence="2">
    <location>
        <position position="297"/>
    </location>
</feature>
<organism evidence="2 3">
    <name type="scientific">Oesophagostomum dentatum</name>
    <name type="common">Nodular worm</name>
    <dbReference type="NCBI Taxonomy" id="61180"/>
    <lineage>
        <taxon>Eukaryota</taxon>
        <taxon>Metazoa</taxon>
        <taxon>Ecdysozoa</taxon>
        <taxon>Nematoda</taxon>
        <taxon>Chromadorea</taxon>
        <taxon>Rhabditida</taxon>
        <taxon>Rhabditina</taxon>
        <taxon>Rhabditomorpha</taxon>
        <taxon>Strongyloidea</taxon>
        <taxon>Strongylidae</taxon>
        <taxon>Oesophagostomum</taxon>
    </lineage>
</organism>
<gene>
    <name evidence="2" type="ORF">OESDEN_11199</name>
</gene>
<dbReference type="CDD" id="cd05380">
    <property type="entry name" value="CAP_euk"/>
    <property type="match status" value="2"/>
</dbReference>
<feature type="domain" description="SCP" evidence="1">
    <location>
        <begin position="35"/>
        <end position="186"/>
    </location>
</feature>
<dbReference type="AlphaFoldDB" id="A0A0B1SUJ5"/>
<name>A0A0B1SUJ5_OESDE</name>
<dbReference type="Pfam" id="PF00188">
    <property type="entry name" value="CAP"/>
    <property type="match status" value="1"/>
</dbReference>
<evidence type="ECO:0000313" key="2">
    <source>
        <dbReference type="EMBL" id="KHJ88993.1"/>
    </source>
</evidence>
<reference evidence="2 3" key="1">
    <citation type="submission" date="2014-03" db="EMBL/GenBank/DDBJ databases">
        <title>Draft genome of the hookworm Oesophagostomum dentatum.</title>
        <authorList>
            <person name="Mitreva M."/>
        </authorList>
    </citation>
    <scope>NUCLEOTIDE SEQUENCE [LARGE SCALE GENOMIC DNA]</scope>
    <source>
        <strain evidence="2 3">OD-Hann</strain>
    </source>
</reference>
<sequence length="297" mass="32530">MSSMKKIIAVALTDAKIYRQKRATYSCSNTGLTDALRDVFLNYHNDARRRVAKGTEPNNVGTLNPAKNMYKLEWDCTLEQQVQDAIASCPSGLGSWSNMAQNLIRWSSSAGFSNPAAQINTTLANWWGKAKQYGVTDPDNKYTSSNLYTFANMVFSETTKIGCAYKVCGNYMTVSCLYNAIGYYTNEPMWQTGTACASGSECTTYANSGCDAGLCTKGPDVPETNNECPANSGMTDSVRDTFLTLHNNYRSSVARGLEPDALGGYAPKASKMLKMVYDCNVEASAMRHALKCVYQHS</sequence>
<evidence type="ECO:0000259" key="1">
    <source>
        <dbReference type="SMART" id="SM00198"/>
    </source>
</evidence>
<proteinExistence type="predicted"/>
<dbReference type="EMBL" id="KN554890">
    <property type="protein sequence ID" value="KHJ88993.1"/>
    <property type="molecule type" value="Genomic_DNA"/>
</dbReference>
<dbReference type="SMART" id="SM00198">
    <property type="entry name" value="SCP"/>
    <property type="match status" value="1"/>
</dbReference>
<dbReference type="OrthoDB" id="5874910at2759"/>
<dbReference type="InterPro" id="IPR035940">
    <property type="entry name" value="CAP_sf"/>
</dbReference>